<name>A0ABS8TI34_DATST</name>
<evidence type="ECO:0000313" key="2">
    <source>
        <dbReference type="Proteomes" id="UP000823775"/>
    </source>
</evidence>
<dbReference type="Proteomes" id="UP000823775">
    <property type="component" value="Unassembled WGS sequence"/>
</dbReference>
<sequence>MARENPHKHLKNFLDMCFTSEQPLVSKDAVLSHFLCKGLDASNQSTVNSLASGSITDLTFREANALLEKMVNTNSEWVSSVYLLQLNSSIVDLTMQIQSQSQVMAELTTTMNFL</sequence>
<gene>
    <name evidence="1" type="ORF">HAX54_010452</name>
</gene>
<comment type="caution">
    <text evidence="1">The sequence shown here is derived from an EMBL/GenBank/DDBJ whole genome shotgun (WGS) entry which is preliminary data.</text>
</comment>
<dbReference type="EMBL" id="JACEIK010001579">
    <property type="protein sequence ID" value="MCD7470524.1"/>
    <property type="molecule type" value="Genomic_DNA"/>
</dbReference>
<accession>A0ABS8TI34</accession>
<evidence type="ECO:0000313" key="1">
    <source>
        <dbReference type="EMBL" id="MCD7470524.1"/>
    </source>
</evidence>
<feature type="non-terminal residue" evidence="1">
    <location>
        <position position="114"/>
    </location>
</feature>
<keyword evidence="2" id="KW-1185">Reference proteome</keyword>
<organism evidence="1 2">
    <name type="scientific">Datura stramonium</name>
    <name type="common">Jimsonweed</name>
    <name type="synonym">Common thornapple</name>
    <dbReference type="NCBI Taxonomy" id="4076"/>
    <lineage>
        <taxon>Eukaryota</taxon>
        <taxon>Viridiplantae</taxon>
        <taxon>Streptophyta</taxon>
        <taxon>Embryophyta</taxon>
        <taxon>Tracheophyta</taxon>
        <taxon>Spermatophyta</taxon>
        <taxon>Magnoliopsida</taxon>
        <taxon>eudicotyledons</taxon>
        <taxon>Gunneridae</taxon>
        <taxon>Pentapetalae</taxon>
        <taxon>asterids</taxon>
        <taxon>lamiids</taxon>
        <taxon>Solanales</taxon>
        <taxon>Solanaceae</taxon>
        <taxon>Solanoideae</taxon>
        <taxon>Datureae</taxon>
        <taxon>Datura</taxon>
    </lineage>
</organism>
<protein>
    <submittedName>
        <fullName evidence="1">Uncharacterized protein</fullName>
    </submittedName>
</protein>
<reference evidence="1 2" key="1">
    <citation type="journal article" date="2021" name="BMC Genomics">
        <title>Datura genome reveals duplications of psychoactive alkaloid biosynthetic genes and high mutation rate following tissue culture.</title>
        <authorList>
            <person name="Rajewski A."/>
            <person name="Carter-House D."/>
            <person name="Stajich J."/>
            <person name="Litt A."/>
        </authorList>
    </citation>
    <scope>NUCLEOTIDE SEQUENCE [LARGE SCALE GENOMIC DNA]</scope>
    <source>
        <strain evidence="1">AR-01</strain>
    </source>
</reference>
<proteinExistence type="predicted"/>